<protein>
    <submittedName>
        <fullName evidence="1">Uncharacterized protein</fullName>
    </submittedName>
</protein>
<organism evidence="1 2">
    <name type="scientific">Alistipes onderdonkii subsp. vulgaris</name>
    <dbReference type="NCBI Taxonomy" id="2585117"/>
    <lineage>
        <taxon>Bacteria</taxon>
        <taxon>Pseudomonadati</taxon>
        <taxon>Bacteroidota</taxon>
        <taxon>Bacteroidia</taxon>
        <taxon>Bacteroidales</taxon>
        <taxon>Rikenellaceae</taxon>
        <taxon>Alistipes</taxon>
    </lineage>
</organism>
<dbReference type="Proteomes" id="UP000317465">
    <property type="component" value="Chromosome"/>
</dbReference>
<gene>
    <name evidence="1" type="ORF">A5CPYCFAH4_00750</name>
</gene>
<keyword evidence="2" id="KW-1185">Reference proteome</keyword>
<sequence length="669" mass="77414">MGQVSRKLKKYILGIALGIALMCGKESYAQYNREYFFWVGRSCMMNNDYQEAIRTLNTLLRFDEDAFEGYFLRGIAKYNLDDLLGAEADFSTAIRLNPVYTQAYTYRAITRSRLGNYDDALQDFREAIDLRPDLPGPYYSRGVTRLLNQQFKEAIDDFDKFIRQENKVADAFICRGLSYLHLKDTVRAYDNFNTAIRTNRENPGGYNRRGGLYMEQKRFAEAEADFNKAIECDSAYLLSYFNRALVYSDTNRPMLALADFDKVIQLDSTNSLTYFNRAMLRTQIGDYNRALDDYDKVALYSPNNVLVYYNRAGVYAQLGELEKAIDDYSSAIKLYPDFANAYIYRGRLRELLRDPQGAKKDRDTAQKKIAEYRSRLSDSTYSIYADTTQRFDRLLSFDSKFSGGSFDRITGHNGGHEEMRLLPLFKFTLMRPDTVPTVERYHVQRVEDFRKRVDNEYLTLSWRESNIPADTLVMLDKQYVEELKSDRASWTVLFERGVTQSLIKQYTNAVNTFSAAIEQNPSNPFLYLNRSTTRAEMIDFISSIDNSYQRITIDSDPANRLNNNSKRTYSYDEAVADLNKAIKLFPDLAYSYYNRANLKALSGSLPEAFEDYSKAIEQNPNFAEAYYNRGIIQIFMKDTRKGCLDISKAGELGIVEAYEVLKRYAPLEK</sequence>
<reference evidence="1 2" key="1">
    <citation type="journal article" date="2020" name="Int. J. Syst. Evol. Microbiol.">
        <title>Alistipes communis sp. nov., Alistipes dispar sp. nov. and Alistipes onderdonkii subsp. vulgaris subsp. nov., isolated from human faeces, and creation of Alistipes onderdonkii subsp. onderdonkii subsp. nov.</title>
        <authorList>
            <person name="Sakamoto M."/>
            <person name="Ikeyama N."/>
            <person name="Ogata Y."/>
            <person name="Suda W."/>
            <person name="Iino T."/>
            <person name="Hattori M."/>
            <person name="Ohkuma M."/>
        </authorList>
    </citation>
    <scope>NUCLEOTIDE SEQUENCE [LARGE SCALE GENOMIC DNA]</scope>
    <source>
        <strain evidence="1 2">5CPYCFAH4</strain>
    </source>
</reference>
<accession>A0ACA8QT00</accession>
<evidence type="ECO:0000313" key="2">
    <source>
        <dbReference type="Proteomes" id="UP000317465"/>
    </source>
</evidence>
<evidence type="ECO:0000313" key="1">
    <source>
        <dbReference type="EMBL" id="BBL07851.1"/>
    </source>
</evidence>
<name>A0ACA8QT00_9BACT</name>
<dbReference type="EMBL" id="AP019737">
    <property type="protein sequence ID" value="BBL07851.1"/>
    <property type="molecule type" value="Genomic_DNA"/>
</dbReference>
<proteinExistence type="predicted"/>